<feature type="transmembrane region" description="Helical" evidence="8">
    <location>
        <begin position="581"/>
        <end position="607"/>
    </location>
</feature>
<evidence type="ECO:0000256" key="8">
    <source>
        <dbReference type="RuleBase" id="RU362088"/>
    </source>
</evidence>
<feature type="transmembrane region" description="Helical" evidence="8">
    <location>
        <begin position="619"/>
        <end position="643"/>
    </location>
</feature>
<comment type="similarity">
    <text evidence="2 8">Belongs to the ZIP transporter (TC 2.A.5) family.</text>
</comment>
<dbReference type="GO" id="GO:0005886">
    <property type="term" value="C:plasma membrane"/>
    <property type="evidence" value="ECO:0007669"/>
    <property type="project" value="TreeGrafter"/>
</dbReference>
<reference evidence="10 11" key="1">
    <citation type="journal article" date="2018" name="Sci. Data">
        <title>The draft genome sequence of cork oak.</title>
        <authorList>
            <person name="Ramos A.M."/>
            <person name="Usie A."/>
            <person name="Barbosa P."/>
            <person name="Barros P.M."/>
            <person name="Capote T."/>
            <person name="Chaves I."/>
            <person name="Simoes F."/>
            <person name="Abreu I."/>
            <person name="Carrasquinho I."/>
            <person name="Faro C."/>
            <person name="Guimaraes J.B."/>
            <person name="Mendonca D."/>
            <person name="Nobrega F."/>
            <person name="Rodrigues L."/>
            <person name="Saibo N.J.M."/>
            <person name="Varela M.C."/>
            <person name="Egas C."/>
            <person name="Matos J."/>
            <person name="Miguel C.M."/>
            <person name="Oliveira M.M."/>
            <person name="Ricardo C.P."/>
            <person name="Goncalves S."/>
        </authorList>
    </citation>
    <scope>NUCLEOTIDE SEQUENCE [LARGE SCALE GENOMIC DNA]</scope>
    <source>
        <strain evidence="11">cv. HL8</strain>
    </source>
</reference>
<feature type="transmembrane region" description="Helical" evidence="8">
    <location>
        <begin position="203"/>
        <end position="222"/>
    </location>
</feature>
<feature type="signal peptide" evidence="9">
    <location>
        <begin position="1"/>
        <end position="24"/>
    </location>
</feature>
<dbReference type="PANTHER" id="PTHR11040">
    <property type="entry name" value="ZINC/IRON TRANSPORTER"/>
    <property type="match status" value="1"/>
</dbReference>
<keyword evidence="9" id="KW-0732">Signal</keyword>
<dbReference type="GO" id="GO:0005385">
    <property type="term" value="F:zinc ion transmembrane transporter activity"/>
    <property type="evidence" value="ECO:0007669"/>
    <property type="project" value="InterPro"/>
</dbReference>
<feature type="transmembrane region" description="Helical" evidence="8">
    <location>
        <begin position="297"/>
        <end position="317"/>
    </location>
</feature>
<feature type="transmembrane region" description="Helical" evidence="8">
    <location>
        <begin position="43"/>
        <end position="65"/>
    </location>
</feature>
<dbReference type="InterPro" id="IPR004698">
    <property type="entry name" value="Zn/Fe_permease_fun/pln"/>
</dbReference>
<evidence type="ECO:0000256" key="7">
    <source>
        <dbReference type="ARBA" id="ARBA00023136"/>
    </source>
</evidence>
<evidence type="ECO:0000313" key="10">
    <source>
        <dbReference type="EMBL" id="KAK7836358.1"/>
    </source>
</evidence>
<keyword evidence="11" id="KW-1185">Reference proteome</keyword>
<keyword evidence="6 8" id="KW-0406">Ion transport</keyword>
<evidence type="ECO:0000256" key="9">
    <source>
        <dbReference type="SAM" id="SignalP"/>
    </source>
</evidence>
<evidence type="ECO:0000256" key="3">
    <source>
        <dbReference type="ARBA" id="ARBA00022448"/>
    </source>
</evidence>
<accession>A0AAW0KAN8</accession>
<dbReference type="NCBIfam" id="TIGR00820">
    <property type="entry name" value="zip"/>
    <property type="match status" value="2"/>
</dbReference>
<comment type="caution">
    <text evidence="8">Lacks conserved residue(s) required for the propagation of feature annotation.</text>
</comment>
<feature type="transmembrane region" description="Helical" evidence="8">
    <location>
        <begin position="440"/>
        <end position="461"/>
    </location>
</feature>
<dbReference type="EMBL" id="PKMF04000355">
    <property type="protein sequence ID" value="KAK7836358.1"/>
    <property type="molecule type" value="Genomic_DNA"/>
</dbReference>
<feature type="transmembrane region" description="Helical" evidence="8">
    <location>
        <begin position="77"/>
        <end position="98"/>
    </location>
</feature>
<protein>
    <submittedName>
        <fullName evidence="10">Zinc transporter 1</fullName>
    </submittedName>
</protein>
<keyword evidence="4 8" id="KW-0812">Transmembrane</keyword>
<dbReference type="Proteomes" id="UP000237347">
    <property type="component" value="Unassembled WGS sequence"/>
</dbReference>
<comment type="subcellular location">
    <subcellularLocation>
        <location evidence="1 8">Membrane</location>
        <topology evidence="1 8">Multi-pass membrane protein</topology>
    </subcellularLocation>
</comment>
<name>A0AAW0KAN8_QUESU</name>
<evidence type="ECO:0000256" key="4">
    <source>
        <dbReference type="ARBA" id="ARBA00022692"/>
    </source>
</evidence>
<gene>
    <name evidence="10" type="primary">ZIP1_7</name>
    <name evidence="10" type="ORF">CFP56_022697</name>
</gene>
<feature type="transmembrane region" description="Helical" evidence="8">
    <location>
        <begin position="259"/>
        <end position="285"/>
    </location>
</feature>
<keyword evidence="3 8" id="KW-0813">Transport</keyword>
<evidence type="ECO:0000256" key="1">
    <source>
        <dbReference type="ARBA" id="ARBA00004141"/>
    </source>
</evidence>
<feature type="chain" id="PRO_5043609254" evidence="9">
    <location>
        <begin position="25"/>
        <end position="675"/>
    </location>
</feature>
<evidence type="ECO:0000256" key="6">
    <source>
        <dbReference type="ARBA" id="ARBA00023065"/>
    </source>
</evidence>
<keyword evidence="5 8" id="KW-1133">Transmembrane helix</keyword>
<keyword evidence="7 8" id="KW-0472">Membrane</keyword>
<evidence type="ECO:0000256" key="5">
    <source>
        <dbReference type="ARBA" id="ARBA00022989"/>
    </source>
</evidence>
<proteinExistence type="inferred from homology"/>
<organism evidence="10 11">
    <name type="scientific">Quercus suber</name>
    <name type="common">Cork oak</name>
    <dbReference type="NCBI Taxonomy" id="58331"/>
    <lineage>
        <taxon>Eukaryota</taxon>
        <taxon>Viridiplantae</taxon>
        <taxon>Streptophyta</taxon>
        <taxon>Embryophyta</taxon>
        <taxon>Tracheophyta</taxon>
        <taxon>Spermatophyta</taxon>
        <taxon>Magnoliopsida</taxon>
        <taxon>eudicotyledons</taxon>
        <taxon>Gunneridae</taxon>
        <taxon>Pentapetalae</taxon>
        <taxon>rosids</taxon>
        <taxon>fabids</taxon>
        <taxon>Fagales</taxon>
        <taxon>Fagaceae</taxon>
        <taxon>Quercus</taxon>
    </lineage>
</organism>
<feature type="transmembrane region" description="Helical" evidence="8">
    <location>
        <begin position="399"/>
        <end position="420"/>
    </location>
</feature>
<dbReference type="Pfam" id="PF02535">
    <property type="entry name" value="Zip"/>
    <property type="match status" value="2"/>
</dbReference>
<evidence type="ECO:0000256" key="2">
    <source>
        <dbReference type="ARBA" id="ARBA00006939"/>
    </source>
</evidence>
<dbReference type="AlphaFoldDB" id="A0AAW0KAN8"/>
<feature type="transmembrane region" description="Helical" evidence="8">
    <location>
        <begin position="118"/>
        <end position="139"/>
    </location>
</feature>
<dbReference type="PANTHER" id="PTHR11040:SF35">
    <property type="entry name" value="ZINC TRANSPORTER 5"/>
    <property type="match status" value="1"/>
</dbReference>
<dbReference type="InterPro" id="IPR003689">
    <property type="entry name" value="ZIP"/>
</dbReference>
<comment type="caution">
    <text evidence="10">The sequence shown here is derived from an EMBL/GenBank/DDBJ whole genome shotgun (WGS) entry which is preliminary data.</text>
</comment>
<feature type="transmembrane region" description="Helical" evidence="8">
    <location>
        <begin position="655"/>
        <end position="674"/>
    </location>
</feature>
<sequence length="675" mass="71552">MAKLQPLLLTLFCVLLLLPSLAFGDCTCDTEDEGRDKTQALKYKLAAIASILVAGAIGVCIPILGKTIPALHPEKDIFFLIKAFAAGVILSTGFIHVLPDAFESLTSPCLSESPWQDFPFTGFVAMVSAIGTLMVDSFATSYYKKSHFNQAQNGIGDVEKEGEHEGHLHVHTHATHGHAHGSASLVDNSASSDLVRHRVISQVLELGIVVHSVIIGISLGASESPKTIRPLVAALTFHQFFEGMGLGGCISQAKFKNRAVAIMATFFSLTTPIGIAIGIGISSVYNENSPNALIFEGIFNAASAGILIYMALVDLLAADFMNPRVQSNGRLQIGTNISLLLGAAFGDCTCDTEDEGRDKTQALKYKLAAIASILVAGAIGVCIPILGKTIPALHPEKDIFFFIKAFAAGVILSTGFIHVLPDAFESLTSPCLSESPWQDFPFTGFVAMVSAIGTLMVDSFATSYYKKSHFNQAQNGVGDVEKEGEHEGHLHVHTHATHGHAHGSASLVDNSASSDLVRHRVISQVLELGIVVHSVIIGISLGASESPKTIRPLVAALTFHQFFEGMGLGGCISQAKFKNRAVAIMATFFSLTTPVGIAIGIGISSVYNENSPNALIFEGIFNAASAGILIYMALVDLLAADFMNPRVQSNGRLQVGANISLLLGAGLMSLLAKWA</sequence>
<evidence type="ECO:0000313" key="11">
    <source>
        <dbReference type="Proteomes" id="UP000237347"/>
    </source>
</evidence>
<feature type="transmembrane region" description="Helical" evidence="8">
    <location>
        <begin position="365"/>
        <end position="387"/>
    </location>
</feature>